<dbReference type="Gene3D" id="1.10.12.10">
    <property type="entry name" value="Lyase 2-enoyl-coa Hydratase, Chain A, domain 2"/>
    <property type="match status" value="1"/>
</dbReference>
<dbReference type="STRING" id="1045558.SAMN05216175_12155"/>
<dbReference type="PANTHER" id="PTHR43602">
    <property type="match status" value="1"/>
</dbReference>
<name>A0A1I2W1P9_9GAMM</name>
<proteinExistence type="inferred from homology"/>
<dbReference type="Proteomes" id="UP000198623">
    <property type="component" value="Unassembled WGS sequence"/>
</dbReference>
<dbReference type="InterPro" id="IPR052377">
    <property type="entry name" value="Mitochondrial_ECH-domain"/>
</dbReference>
<dbReference type="InterPro" id="IPR014748">
    <property type="entry name" value="Enoyl-CoA_hydra_C"/>
</dbReference>
<dbReference type="EMBL" id="FOOU01000021">
    <property type="protein sequence ID" value="SFG95355.1"/>
    <property type="molecule type" value="Genomic_DNA"/>
</dbReference>
<evidence type="ECO:0000256" key="6">
    <source>
        <dbReference type="ARBA" id="ARBA00040545"/>
    </source>
</evidence>
<evidence type="ECO:0000256" key="2">
    <source>
        <dbReference type="ARBA" id="ARBA00022832"/>
    </source>
</evidence>
<dbReference type="Pfam" id="PF00378">
    <property type="entry name" value="ECH_1"/>
    <property type="match status" value="1"/>
</dbReference>
<dbReference type="NCBIfam" id="NF006008">
    <property type="entry name" value="PRK08139.1"/>
    <property type="match status" value="1"/>
</dbReference>
<evidence type="ECO:0000313" key="7">
    <source>
        <dbReference type="EMBL" id="SFG95355.1"/>
    </source>
</evidence>
<sequence>MSELIQRTDANGVATLTLSRATSYNSLSMALMTVLIDQLNLLDEDISVRVVVIKGDGKGFCAGHDLKEMLDSGEESFYECTFDTCSQMMQRIVSLSVPVIAQVHGVATAAGCQLVASCDLAYAAESARFGTPGVNIGLFCSTPMVALSRAVSQKHSMELLLTGELINAVRAEQMGLVNKVIADSDLDAYVDGVATLIASKSRKTLAIGKKAFYEQKELPLADAYARCSRVMTENIMIDDAKEGIDAFISKRAPTWKHC</sequence>
<evidence type="ECO:0000256" key="1">
    <source>
        <dbReference type="ARBA" id="ARBA00005254"/>
    </source>
</evidence>
<dbReference type="Gene3D" id="3.90.226.10">
    <property type="entry name" value="2-enoyl-CoA Hydratase, Chain A, domain 1"/>
    <property type="match status" value="1"/>
</dbReference>
<dbReference type="SUPFAM" id="SSF52096">
    <property type="entry name" value="ClpP/crotonase"/>
    <property type="match status" value="1"/>
</dbReference>
<dbReference type="OrthoDB" id="9807606at2"/>
<evidence type="ECO:0000256" key="3">
    <source>
        <dbReference type="ARBA" id="ARBA00022946"/>
    </source>
</evidence>
<keyword evidence="3" id="KW-0809">Transit peptide</keyword>
<protein>
    <recommendedName>
        <fullName evidence="6">Enoyl-CoA hydratase domain-containing protein 3, mitochondrial</fullName>
    </recommendedName>
</protein>
<dbReference type="AlphaFoldDB" id="A0A1I2W1P9"/>
<dbReference type="InterPro" id="IPR001753">
    <property type="entry name" value="Enoyl-CoA_hydra/iso"/>
</dbReference>
<dbReference type="GO" id="GO:0006631">
    <property type="term" value="P:fatty acid metabolic process"/>
    <property type="evidence" value="ECO:0007669"/>
    <property type="project" value="UniProtKB-KW"/>
</dbReference>
<keyword evidence="8" id="KW-1185">Reference proteome</keyword>
<dbReference type="InterPro" id="IPR029045">
    <property type="entry name" value="ClpP/crotonase-like_dom_sf"/>
</dbReference>
<dbReference type="RefSeq" id="WP_090730769.1">
    <property type="nucleotide sequence ID" value="NZ_FOOU01000021.1"/>
</dbReference>
<keyword evidence="4" id="KW-0443">Lipid metabolism</keyword>
<accession>A0A1I2W1P9</accession>
<evidence type="ECO:0000256" key="5">
    <source>
        <dbReference type="ARBA" id="ARBA00037410"/>
    </source>
</evidence>
<reference evidence="8" key="1">
    <citation type="submission" date="2016-10" db="EMBL/GenBank/DDBJ databases">
        <authorList>
            <person name="Varghese N."/>
            <person name="Submissions S."/>
        </authorList>
    </citation>
    <scope>NUCLEOTIDE SEQUENCE [LARGE SCALE GENOMIC DNA]</scope>
    <source>
        <strain evidence="8">CGMCC 1.10971</strain>
    </source>
</reference>
<dbReference type="CDD" id="cd06558">
    <property type="entry name" value="crotonase-like"/>
    <property type="match status" value="1"/>
</dbReference>
<gene>
    <name evidence="7" type="ORF">SAMN05216175_12155</name>
</gene>
<keyword evidence="2" id="KW-0276">Fatty acid metabolism</keyword>
<evidence type="ECO:0000256" key="4">
    <source>
        <dbReference type="ARBA" id="ARBA00023098"/>
    </source>
</evidence>
<comment type="similarity">
    <text evidence="1">Belongs to the enoyl-CoA hydratase/isomerase family.</text>
</comment>
<dbReference type="PANTHER" id="PTHR43602:SF1">
    <property type="entry name" value="ENOYL-COA HYDRATASE DOMAIN-CONTAINING PROTEIN 3, MITOCHONDRIAL"/>
    <property type="match status" value="1"/>
</dbReference>
<organism evidence="7 8">
    <name type="scientific">Neptunomonas qingdaonensis</name>
    <dbReference type="NCBI Taxonomy" id="1045558"/>
    <lineage>
        <taxon>Bacteria</taxon>
        <taxon>Pseudomonadati</taxon>
        <taxon>Pseudomonadota</taxon>
        <taxon>Gammaproteobacteria</taxon>
        <taxon>Oceanospirillales</taxon>
        <taxon>Oceanospirillaceae</taxon>
        <taxon>Neptunomonas</taxon>
    </lineage>
</organism>
<dbReference type="GO" id="GO:0016836">
    <property type="term" value="F:hydro-lyase activity"/>
    <property type="evidence" value="ECO:0007669"/>
    <property type="project" value="TreeGrafter"/>
</dbReference>
<evidence type="ECO:0000313" key="8">
    <source>
        <dbReference type="Proteomes" id="UP000198623"/>
    </source>
</evidence>
<comment type="function">
    <text evidence="5">May play a role in fatty acid biosynthesis and insulin sensitivity.</text>
</comment>